<protein>
    <recommendedName>
        <fullName evidence="5">BTB domain-containing protein</fullName>
    </recommendedName>
</protein>
<feature type="domain" description="TLDc" evidence="2">
    <location>
        <begin position="858"/>
        <end position="1024"/>
    </location>
</feature>
<dbReference type="Pfam" id="PF00651">
    <property type="entry name" value="BTB"/>
    <property type="match status" value="1"/>
</dbReference>
<dbReference type="Proteomes" id="UP000247702">
    <property type="component" value="Unassembled WGS sequence"/>
</dbReference>
<dbReference type="PANTHER" id="PTHR45774:SF3">
    <property type="entry name" value="BTB (POZ) DOMAIN-CONTAINING 2B-RELATED"/>
    <property type="match status" value="1"/>
</dbReference>
<name>A0A2Z6S3A6_9GLOM</name>
<reference evidence="3 4" key="1">
    <citation type="submission" date="2017-11" db="EMBL/GenBank/DDBJ databases">
        <title>The genome of Rhizophagus clarus HR1 reveals common genetic basis of auxotrophy among arbuscular mycorrhizal fungi.</title>
        <authorList>
            <person name="Kobayashi Y."/>
        </authorList>
    </citation>
    <scope>NUCLEOTIDE SEQUENCE [LARGE SCALE GENOMIC DNA]</scope>
    <source>
        <strain evidence="3 4">HR1</strain>
    </source>
</reference>
<dbReference type="SUPFAM" id="SSF54695">
    <property type="entry name" value="POZ domain"/>
    <property type="match status" value="1"/>
</dbReference>
<feature type="domain" description="TLDc" evidence="2">
    <location>
        <begin position="201"/>
        <end position="368"/>
    </location>
</feature>
<organism evidence="3 4">
    <name type="scientific">Rhizophagus clarus</name>
    <dbReference type="NCBI Taxonomy" id="94130"/>
    <lineage>
        <taxon>Eukaryota</taxon>
        <taxon>Fungi</taxon>
        <taxon>Fungi incertae sedis</taxon>
        <taxon>Mucoromycota</taxon>
        <taxon>Glomeromycotina</taxon>
        <taxon>Glomeromycetes</taxon>
        <taxon>Glomerales</taxon>
        <taxon>Glomeraceae</taxon>
        <taxon>Rhizophagus</taxon>
    </lineage>
</organism>
<dbReference type="PROSITE" id="PS50097">
    <property type="entry name" value="BTB"/>
    <property type="match status" value="1"/>
</dbReference>
<dbReference type="Gene3D" id="3.30.710.10">
    <property type="entry name" value="Potassium Channel Kv1.1, Chain A"/>
    <property type="match status" value="1"/>
</dbReference>
<dbReference type="InterPro" id="IPR000210">
    <property type="entry name" value="BTB/POZ_dom"/>
</dbReference>
<dbReference type="AlphaFoldDB" id="A0A2Z6S3A6"/>
<dbReference type="InterPro" id="IPR011705">
    <property type="entry name" value="BACK"/>
</dbReference>
<proteinExistence type="predicted"/>
<keyword evidence="4" id="KW-1185">Reference proteome</keyword>
<dbReference type="PANTHER" id="PTHR45774">
    <property type="entry name" value="BTB/POZ DOMAIN-CONTAINING"/>
    <property type="match status" value="1"/>
</dbReference>
<sequence length="1027" mass="121214">MDYDQHSKEEILQCLIAADELGLNKLIERIQKYLIDNEYMRKDPVSTLQVTYQHEPFEDLKNYCLDIISEEPRILFSSEKFPSLEKPIITMVLQRDDLNMEEIDIWESFLRWLFVYYLKVNKDDSSWSSEDLTNVQQTIKEYIPLIRFYDISKEDFYLKVYPYKDLLPRDLLNDILRYHMVPNSTPMLNFKPTRNRKVDSVLVKFNIFKLFMRWIDRNDNNSYNEKNASYKFILLLRGTRDGFDASKFHQLCDGRGATISFARIQNSKQVIGGYNPLHWYQNSSYGSTNDSFIFNITDVDNSNSAKLGRCSNSTYAVYYHPSYGPTFGNGHDLNAQGNVWYTSNGNAYSNVNLPSNPTIDEYEVFLVVKKRFMSSRNLLEVIQDLDMAFENGDDYDVIIKVGEDGKELRAHSVMLRARCSYFKRALSNDWEERDDDGNYIFKKQNISFEVFQLILRYLYTGIVDYDQHRKDIILQFLIAADELGLDKLIELTQEYLLNNKEFIYKDPVSTLRIIYQHEPFEDLKNYCLDMISEEPSILFSSKKFPSIEKPIITMILQRDDLNMEEIDVWESLLRWLFVNYLRIGQDDSTCSLEDLKNAKQIIREYVPFIRFYDISREDFYLKVYPYKDFIPQDLLNDILRYHMIPNATPIYLYTGIVDYDQHRKDIILQFLIAADELGLDKLIELTQEYLLNNKEFIYKDPVSTLRIIYQHEPFEDLKNYCLDMISEEPSILFSSKKFPSIEKPIITMILQRDDLNMEEIDVWESLLRWLFVNYLRIGQDDSTCSLEDLKNAKQIIREYVPFIRFYDISREDFYLKVYPYKDFIPQDLLNDILRYHMIPNATPMLNFKPSRWRRSDSVLINYDVFKLLAKWIDKKNDDYTKQNVPYQFTLLLRGTRDGFDPTKFHQLCDSKGATITIARIENSKQIIGGYNSLHWYQNGQYGNSSDNFLFKIIDSKNLNSAQISRICNSYGNAVYYHASYGPTFGSGNDLCARGKTWSSNNGNYSNIGIPNSFTIDEYEVFQVTKKT</sequence>
<dbReference type="PROSITE" id="PS51886">
    <property type="entry name" value="TLDC"/>
    <property type="match status" value="2"/>
</dbReference>
<dbReference type="InterPro" id="IPR006571">
    <property type="entry name" value="TLDc_dom"/>
</dbReference>
<dbReference type="Gene3D" id="1.25.40.420">
    <property type="match status" value="3"/>
</dbReference>
<evidence type="ECO:0000259" key="2">
    <source>
        <dbReference type="PROSITE" id="PS51886"/>
    </source>
</evidence>
<accession>A0A2Z6S3A6</accession>
<evidence type="ECO:0000313" key="3">
    <source>
        <dbReference type="EMBL" id="GBC03570.1"/>
    </source>
</evidence>
<evidence type="ECO:0000259" key="1">
    <source>
        <dbReference type="PROSITE" id="PS50097"/>
    </source>
</evidence>
<evidence type="ECO:0008006" key="5">
    <source>
        <dbReference type="Google" id="ProtNLM"/>
    </source>
</evidence>
<gene>
    <name evidence="3" type="ORF">RclHR1_00520022</name>
</gene>
<dbReference type="SMART" id="SM00875">
    <property type="entry name" value="BACK"/>
    <property type="match status" value="3"/>
</dbReference>
<dbReference type="Pfam" id="PF07534">
    <property type="entry name" value="TLD"/>
    <property type="match status" value="2"/>
</dbReference>
<dbReference type="InterPro" id="IPR011333">
    <property type="entry name" value="SKP1/BTB/POZ_sf"/>
</dbReference>
<feature type="domain" description="BTB" evidence="1">
    <location>
        <begin position="395"/>
        <end position="467"/>
    </location>
</feature>
<comment type="caution">
    <text evidence="3">The sequence shown here is derived from an EMBL/GenBank/DDBJ whole genome shotgun (WGS) entry which is preliminary data.</text>
</comment>
<dbReference type="EMBL" id="BEXD01003893">
    <property type="protein sequence ID" value="GBC03570.1"/>
    <property type="molecule type" value="Genomic_DNA"/>
</dbReference>
<evidence type="ECO:0000313" key="4">
    <source>
        <dbReference type="Proteomes" id="UP000247702"/>
    </source>
</evidence>
<dbReference type="SMART" id="SM00225">
    <property type="entry name" value="BTB"/>
    <property type="match status" value="1"/>
</dbReference>